<dbReference type="EMBL" id="HBUE01347462">
    <property type="protein sequence ID" value="CAG6601567.1"/>
    <property type="molecule type" value="Transcribed_RNA"/>
</dbReference>
<dbReference type="AlphaFoldDB" id="A0A8D8PH56"/>
<reference evidence="2" key="1">
    <citation type="submission" date="2021-05" db="EMBL/GenBank/DDBJ databases">
        <authorList>
            <person name="Alioto T."/>
            <person name="Alioto T."/>
            <person name="Gomez Garrido J."/>
        </authorList>
    </citation>
    <scope>NUCLEOTIDE SEQUENCE</scope>
</reference>
<feature type="region of interest" description="Disordered" evidence="1">
    <location>
        <begin position="1"/>
        <end position="24"/>
    </location>
</feature>
<evidence type="ECO:0000256" key="1">
    <source>
        <dbReference type="SAM" id="MobiDB-lite"/>
    </source>
</evidence>
<organism evidence="2">
    <name type="scientific">Culex pipiens</name>
    <name type="common">House mosquito</name>
    <dbReference type="NCBI Taxonomy" id="7175"/>
    <lineage>
        <taxon>Eukaryota</taxon>
        <taxon>Metazoa</taxon>
        <taxon>Ecdysozoa</taxon>
        <taxon>Arthropoda</taxon>
        <taxon>Hexapoda</taxon>
        <taxon>Insecta</taxon>
        <taxon>Pterygota</taxon>
        <taxon>Neoptera</taxon>
        <taxon>Endopterygota</taxon>
        <taxon>Diptera</taxon>
        <taxon>Nematocera</taxon>
        <taxon>Culicoidea</taxon>
        <taxon>Culicidae</taxon>
        <taxon>Culicinae</taxon>
        <taxon>Culicini</taxon>
        <taxon>Culex</taxon>
        <taxon>Culex</taxon>
    </lineage>
</organism>
<evidence type="ECO:0000313" key="2">
    <source>
        <dbReference type="EMBL" id="CAG6601569.1"/>
    </source>
</evidence>
<dbReference type="EMBL" id="HBUE01240444">
    <property type="protein sequence ID" value="CAG6549304.1"/>
    <property type="molecule type" value="Transcribed_RNA"/>
</dbReference>
<sequence length="107" mass="12897">MTRSCPRWKPSGPRRERRSSLDRAAGRRSRVRWTSSCWMTFALRVIRWPTGRREPILSMPTCCWPNWPSIMRRRRLITGRMDRSTLCSTMEWYRKQQEIFSTNSSTL</sequence>
<accession>A0A8D8PH56</accession>
<dbReference type="EMBL" id="HBUE01347463">
    <property type="protein sequence ID" value="CAG6601569.1"/>
    <property type="molecule type" value="Transcribed_RNA"/>
</dbReference>
<name>A0A8D8PH56_CULPI</name>
<dbReference type="EMBL" id="HBUE01020253">
    <property type="protein sequence ID" value="CAG6452203.1"/>
    <property type="molecule type" value="Transcribed_RNA"/>
</dbReference>
<protein>
    <submittedName>
        <fullName evidence="2">(northern house mosquito) hypothetical protein</fullName>
    </submittedName>
</protein>
<dbReference type="EMBL" id="HBUE01240443">
    <property type="protein sequence ID" value="CAG6549302.1"/>
    <property type="molecule type" value="Transcribed_RNA"/>
</dbReference>
<proteinExistence type="predicted"/>